<comment type="subcellular location">
    <subcellularLocation>
        <location evidence="1">Membrane</location>
    </subcellularLocation>
</comment>
<evidence type="ECO:0000313" key="8">
    <source>
        <dbReference type="WBParaSite" id="PSAMB.scaffold3343size18665.g21115.t1"/>
    </source>
</evidence>
<dbReference type="InterPro" id="IPR047130">
    <property type="entry name" value="7TM_GPCR_Srsx_nematod"/>
</dbReference>
<dbReference type="PANTHER" id="PTHR23360">
    <property type="entry name" value="G-PROTEIN COUPLED RECEPTORS FAMILY 1 PROFILE DOMAIN-CONTAINING PROTEIN-RELATED"/>
    <property type="match status" value="1"/>
</dbReference>
<feature type="domain" description="G-protein coupled receptors family 1 profile" evidence="6">
    <location>
        <begin position="1"/>
        <end position="224"/>
    </location>
</feature>
<dbReference type="CDD" id="cd00637">
    <property type="entry name" value="7tm_classA_rhodopsin-like"/>
    <property type="match status" value="1"/>
</dbReference>
<feature type="transmembrane region" description="Helical" evidence="5">
    <location>
        <begin position="169"/>
        <end position="192"/>
    </location>
</feature>
<dbReference type="Pfam" id="PF10320">
    <property type="entry name" value="7TM_GPCR_Srsx"/>
    <property type="match status" value="1"/>
</dbReference>
<dbReference type="Gene3D" id="1.20.1070.10">
    <property type="entry name" value="Rhodopsin 7-helix transmembrane proteins"/>
    <property type="match status" value="1"/>
</dbReference>
<evidence type="ECO:0000313" key="7">
    <source>
        <dbReference type="Proteomes" id="UP000887566"/>
    </source>
</evidence>
<dbReference type="PROSITE" id="PS50262">
    <property type="entry name" value="G_PROTEIN_RECEP_F1_2"/>
    <property type="match status" value="1"/>
</dbReference>
<proteinExistence type="predicted"/>
<dbReference type="WBParaSite" id="PSAMB.scaffold3343size18665.g21115.t1">
    <property type="protein sequence ID" value="PSAMB.scaffold3343size18665.g21115.t1"/>
    <property type="gene ID" value="PSAMB.scaffold3343size18665.g21115"/>
</dbReference>
<name>A0A914W9K0_9BILA</name>
<feature type="transmembrane region" description="Helical" evidence="5">
    <location>
        <begin position="7"/>
        <end position="26"/>
    </location>
</feature>
<dbReference type="InterPro" id="IPR000276">
    <property type="entry name" value="GPCR_Rhodpsn"/>
</dbReference>
<keyword evidence="2 5" id="KW-0812">Transmembrane</keyword>
<keyword evidence="7" id="KW-1185">Reference proteome</keyword>
<protein>
    <submittedName>
        <fullName evidence="8">G-protein coupled receptors family 1 profile domain-containing protein</fullName>
    </submittedName>
</protein>
<evidence type="ECO:0000256" key="1">
    <source>
        <dbReference type="ARBA" id="ARBA00004370"/>
    </source>
</evidence>
<sequence>MRSRCHVLIATRAFADIIVCVYLIQVRTDALVGNTFMTSRQCVLRVAYGLVFENLQCSIGLALGVDRLLAIVTPVQYMKWPARQYLLLLLVPCCTFSLVLASFALWESSGEPRAAICFSPSAYTNRAKMAWLGSNVAVILLQFAVYFYASMALGKTTGSSSIQMRKILLSLQTVMVLYSICWALPIFGNLLLQMITVSGDAANIIKSMLGWPMILNASCNFFIYATRSSEFRHAFLRLFSGKNTKTTPTDRITIPKASQLPKIA</sequence>
<dbReference type="AlphaFoldDB" id="A0A914W9K0"/>
<feature type="transmembrane region" description="Helical" evidence="5">
    <location>
        <begin position="46"/>
        <end position="65"/>
    </location>
</feature>
<dbReference type="GO" id="GO:0004930">
    <property type="term" value="F:G protein-coupled receptor activity"/>
    <property type="evidence" value="ECO:0007669"/>
    <property type="project" value="InterPro"/>
</dbReference>
<evidence type="ECO:0000256" key="4">
    <source>
        <dbReference type="ARBA" id="ARBA00023136"/>
    </source>
</evidence>
<organism evidence="7 8">
    <name type="scientific">Plectus sambesii</name>
    <dbReference type="NCBI Taxonomy" id="2011161"/>
    <lineage>
        <taxon>Eukaryota</taxon>
        <taxon>Metazoa</taxon>
        <taxon>Ecdysozoa</taxon>
        <taxon>Nematoda</taxon>
        <taxon>Chromadorea</taxon>
        <taxon>Plectida</taxon>
        <taxon>Plectina</taxon>
        <taxon>Plectoidea</taxon>
        <taxon>Plectidae</taxon>
        <taxon>Plectus</taxon>
    </lineage>
</organism>
<dbReference type="InterPro" id="IPR017452">
    <property type="entry name" value="GPCR_Rhodpsn_7TM"/>
</dbReference>
<keyword evidence="3 5" id="KW-1133">Transmembrane helix</keyword>
<feature type="transmembrane region" description="Helical" evidence="5">
    <location>
        <begin position="85"/>
        <end position="106"/>
    </location>
</feature>
<dbReference type="GO" id="GO:0016020">
    <property type="term" value="C:membrane"/>
    <property type="evidence" value="ECO:0007669"/>
    <property type="project" value="UniProtKB-SubCell"/>
</dbReference>
<feature type="transmembrane region" description="Helical" evidence="5">
    <location>
        <begin position="204"/>
        <end position="225"/>
    </location>
</feature>
<evidence type="ECO:0000256" key="3">
    <source>
        <dbReference type="ARBA" id="ARBA00022989"/>
    </source>
</evidence>
<dbReference type="SUPFAM" id="SSF81321">
    <property type="entry name" value="Family A G protein-coupled receptor-like"/>
    <property type="match status" value="1"/>
</dbReference>
<dbReference type="PANTHER" id="PTHR23360:SF16">
    <property type="entry name" value="G-PROTEIN COUPLED RECEPTORS FAMILY 1 PROFILE DOMAIN-CONTAINING PROTEIN"/>
    <property type="match status" value="1"/>
</dbReference>
<dbReference type="InterPro" id="IPR019424">
    <property type="entry name" value="7TM_GPCR_Srsx"/>
</dbReference>
<evidence type="ECO:0000259" key="6">
    <source>
        <dbReference type="PROSITE" id="PS50262"/>
    </source>
</evidence>
<evidence type="ECO:0000256" key="5">
    <source>
        <dbReference type="SAM" id="Phobius"/>
    </source>
</evidence>
<dbReference type="Proteomes" id="UP000887566">
    <property type="component" value="Unplaced"/>
</dbReference>
<feature type="transmembrane region" description="Helical" evidence="5">
    <location>
        <begin position="129"/>
        <end position="149"/>
    </location>
</feature>
<keyword evidence="4 5" id="KW-0472">Membrane</keyword>
<dbReference type="SMART" id="SM01381">
    <property type="entry name" value="7TM_GPCR_Srsx"/>
    <property type="match status" value="1"/>
</dbReference>
<accession>A0A914W9K0</accession>
<evidence type="ECO:0000256" key="2">
    <source>
        <dbReference type="ARBA" id="ARBA00022692"/>
    </source>
</evidence>
<reference evidence="8" key="1">
    <citation type="submission" date="2022-11" db="UniProtKB">
        <authorList>
            <consortium name="WormBaseParasite"/>
        </authorList>
    </citation>
    <scope>IDENTIFICATION</scope>
</reference>